<dbReference type="KEGG" id="ang:An16g00820"/>
<protein>
    <submittedName>
        <fullName evidence="1">Uncharacterized protein</fullName>
    </submittedName>
</protein>
<dbReference type="RefSeq" id="XP_059604744.1">
    <property type="nucleotide sequence ID" value="XM_059744892.1"/>
</dbReference>
<sequence length="147" mass="16387">MTNTISAWVVLPRHAELYPKREGLASGRGRQPYRQEIHLAPDWVALSQKASERAIAEPSAAVNADHPGVPSAARVLPIALRRNQLKKATLPHSQSGMSDCNTTPGECEPRLHHYHAHKSHSLFVRYCIPCTDLVYHLILSAARVRFL</sequence>
<dbReference type="VEuPathDB" id="FungiDB:An16g00820"/>
<evidence type="ECO:0000313" key="1">
    <source>
        <dbReference type="RefSeq" id="XP_059604744.1"/>
    </source>
</evidence>
<dbReference type="AlphaFoldDB" id="A0AAJ8E2R5"/>
<organism evidence="1">
    <name type="scientific">Aspergillus niger</name>
    <dbReference type="NCBI Taxonomy" id="5061"/>
    <lineage>
        <taxon>Eukaryota</taxon>
        <taxon>Fungi</taxon>
        <taxon>Dikarya</taxon>
        <taxon>Ascomycota</taxon>
        <taxon>Pezizomycotina</taxon>
        <taxon>Eurotiomycetes</taxon>
        <taxon>Eurotiomycetidae</taxon>
        <taxon>Eurotiales</taxon>
        <taxon>Aspergillaceae</taxon>
        <taxon>Aspergillus</taxon>
        <taxon>Aspergillus subgen. Circumdati</taxon>
    </lineage>
</organism>
<dbReference type="GeneID" id="84593311"/>
<accession>A0AAJ8E2R5</accession>
<reference evidence="1" key="1">
    <citation type="submission" date="2025-02" db="EMBL/GenBank/DDBJ databases">
        <authorList>
            <consortium name="NCBI Genome Project"/>
        </authorList>
    </citation>
    <scope>NUCLEOTIDE SEQUENCE</scope>
</reference>
<name>A0AAJ8E2R5_ASPNG</name>
<proteinExistence type="predicted"/>
<gene>
    <name evidence="1" type="ORF">An16g00820</name>
</gene>
<reference evidence="1" key="2">
    <citation type="submission" date="2025-08" db="UniProtKB">
        <authorList>
            <consortium name="RefSeq"/>
        </authorList>
    </citation>
    <scope>IDENTIFICATION</scope>
</reference>